<dbReference type="Gene3D" id="3.40.50.1820">
    <property type="entry name" value="alpha/beta hydrolase"/>
    <property type="match status" value="1"/>
</dbReference>
<evidence type="ECO:0000313" key="3">
    <source>
        <dbReference type="Proteomes" id="UP001320148"/>
    </source>
</evidence>
<reference evidence="2 3" key="1">
    <citation type="submission" date="2021-02" db="EMBL/GenBank/DDBJ databases">
        <title>Complete genome of Desulfoluna sp. strain ASN36.</title>
        <authorList>
            <person name="Takahashi A."/>
            <person name="Kojima H."/>
            <person name="Fukui M."/>
        </authorList>
    </citation>
    <scope>NUCLEOTIDE SEQUENCE [LARGE SCALE GENOMIC DNA]</scope>
    <source>
        <strain evidence="2 3">ASN36</strain>
    </source>
</reference>
<name>A0ABM7PGS4_9BACT</name>
<feature type="signal peptide" evidence="1">
    <location>
        <begin position="1"/>
        <end position="19"/>
    </location>
</feature>
<dbReference type="SUPFAM" id="SSF53474">
    <property type="entry name" value="alpha/beta-Hydrolases"/>
    <property type="match status" value="1"/>
</dbReference>
<evidence type="ECO:0000313" key="2">
    <source>
        <dbReference type="EMBL" id="BCS96395.1"/>
    </source>
</evidence>
<sequence>MIAFLRCRFWACVFPLALAFTIFCVTGHTEAASITRSADVASLASLKVYHSIPNFRLGGSYNLDDESSYEFGGQGGTTLESLGQQPLQIGYIAVGKPKKNDRGEIVNAVVINCHYSGGSTSMYNFWYDGQPGNDFSQGAVVGPGKLIDTNEYFVVFVDALGLWGTAKPSAGLGLKFPQYSNFDLVQASYRVLKDELNVAEVQLATGVSMGGTQTYTWGVLHPDYVKAIMPIGGTTQSDGEDPVQAWLFQLMTAAMKSDPVWRETKGDYYDLPKAKHPNRGVAFGWSILGHTGFTFDFRASQPWDQLKQEVFYWDPKGEESAAQMKKAEAFDAIDLIYRNNAGSVFNINKELHRITARTLVIHVKTDLWLNYQLAEAAVAKIDGARLLGFSSPIAHYAVFQAPNLLNNDIKAFMEGKTWVAAAAESAGTPVKAEKTKGAFSK</sequence>
<proteinExistence type="predicted"/>
<dbReference type="EMBL" id="AP024488">
    <property type="protein sequence ID" value="BCS96395.1"/>
    <property type="molecule type" value="Genomic_DNA"/>
</dbReference>
<gene>
    <name evidence="2" type="ORF">DSLASN_20270</name>
</gene>
<dbReference type="PANTHER" id="PTHR32268:SF15">
    <property type="entry name" value="HOMOSERINE ACETYLTRANSFERASE FAMILY PROTEIN (AFU_ORTHOLOGUE AFUA_1G15350)"/>
    <property type="match status" value="1"/>
</dbReference>
<keyword evidence="3" id="KW-1185">Reference proteome</keyword>
<dbReference type="RefSeq" id="WP_236892710.1">
    <property type="nucleotide sequence ID" value="NZ_AP024488.1"/>
</dbReference>
<dbReference type="InterPro" id="IPR029058">
    <property type="entry name" value="AB_hydrolase_fold"/>
</dbReference>
<keyword evidence="1" id="KW-0732">Signal</keyword>
<dbReference type="InterPro" id="IPR008220">
    <property type="entry name" value="HAT_MetX-like"/>
</dbReference>
<evidence type="ECO:0008006" key="4">
    <source>
        <dbReference type="Google" id="ProtNLM"/>
    </source>
</evidence>
<evidence type="ECO:0000256" key="1">
    <source>
        <dbReference type="SAM" id="SignalP"/>
    </source>
</evidence>
<dbReference type="PANTHER" id="PTHR32268">
    <property type="entry name" value="HOMOSERINE O-ACETYLTRANSFERASE"/>
    <property type="match status" value="1"/>
</dbReference>
<protein>
    <recommendedName>
        <fullName evidence="4">AB hydrolase-1 domain-containing protein</fullName>
    </recommendedName>
</protein>
<accession>A0ABM7PGS4</accession>
<feature type="chain" id="PRO_5046766551" description="AB hydrolase-1 domain-containing protein" evidence="1">
    <location>
        <begin position="20"/>
        <end position="441"/>
    </location>
</feature>
<organism evidence="2 3">
    <name type="scientific">Desulfoluna limicola</name>
    <dbReference type="NCBI Taxonomy" id="2810562"/>
    <lineage>
        <taxon>Bacteria</taxon>
        <taxon>Pseudomonadati</taxon>
        <taxon>Thermodesulfobacteriota</taxon>
        <taxon>Desulfobacteria</taxon>
        <taxon>Desulfobacterales</taxon>
        <taxon>Desulfolunaceae</taxon>
        <taxon>Desulfoluna</taxon>
    </lineage>
</organism>
<dbReference type="Proteomes" id="UP001320148">
    <property type="component" value="Chromosome"/>
</dbReference>